<feature type="signal peptide" evidence="1">
    <location>
        <begin position="1"/>
        <end position="18"/>
    </location>
</feature>
<dbReference type="PANTHER" id="PTHR34406:SF1">
    <property type="entry name" value="PROTEIN YCEI"/>
    <property type="match status" value="1"/>
</dbReference>
<dbReference type="AlphaFoldDB" id="A0A364XYW7"/>
<dbReference type="EMBL" id="QMFY01000009">
    <property type="protein sequence ID" value="RAV99721.1"/>
    <property type="molecule type" value="Genomic_DNA"/>
</dbReference>
<evidence type="ECO:0000256" key="1">
    <source>
        <dbReference type="SAM" id="SignalP"/>
    </source>
</evidence>
<dbReference type="OrthoDB" id="951410at2"/>
<keyword evidence="4" id="KW-1185">Reference proteome</keyword>
<dbReference type="InterPro" id="IPR007372">
    <property type="entry name" value="Lipid/polyisoprenoid-bd_YceI"/>
</dbReference>
<protein>
    <submittedName>
        <fullName evidence="3">YceI family protein</fullName>
    </submittedName>
</protein>
<organism evidence="3 4">
    <name type="scientific">Pseudochryseolinea flava</name>
    <dbReference type="NCBI Taxonomy" id="2059302"/>
    <lineage>
        <taxon>Bacteria</taxon>
        <taxon>Pseudomonadati</taxon>
        <taxon>Bacteroidota</taxon>
        <taxon>Cytophagia</taxon>
        <taxon>Cytophagales</taxon>
        <taxon>Fulvivirgaceae</taxon>
        <taxon>Pseudochryseolinea</taxon>
    </lineage>
</organism>
<dbReference type="SUPFAM" id="SSF101874">
    <property type="entry name" value="YceI-like"/>
    <property type="match status" value="1"/>
</dbReference>
<name>A0A364XYW7_9BACT</name>
<dbReference type="SMART" id="SM00867">
    <property type="entry name" value="YceI"/>
    <property type="match status" value="1"/>
</dbReference>
<gene>
    <name evidence="3" type="ORF">DQQ10_16845</name>
</gene>
<evidence type="ECO:0000313" key="4">
    <source>
        <dbReference type="Proteomes" id="UP000251889"/>
    </source>
</evidence>
<comment type="caution">
    <text evidence="3">The sequence shown here is derived from an EMBL/GenBank/DDBJ whole genome shotgun (WGS) entry which is preliminary data.</text>
</comment>
<feature type="domain" description="Lipid/polyisoprenoid-binding YceI-like" evidence="2">
    <location>
        <begin position="22"/>
        <end position="198"/>
    </location>
</feature>
<reference evidence="3 4" key="1">
    <citation type="submission" date="2018-06" db="EMBL/GenBank/DDBJ databases">
        <title>Chryseolinea flavus sp. nov., a member of the phylum Bacteroidetes isolated from soil.</title>
        <authorList>
            <person name="Li Y."/>
            <person name="Wang J."/>
        </authorList>
    </citation>
    <scope>NUCLEOTIDE SEQUENCE [LARGE SCALE GENOMIC DNA]</scope>
    <source>
        <strain evidence="3 4">SDU1-6</strain>
    </source>
</reference>
<proteinExistence type="predicted"/>
<dbReference type="Pfam" id="PF04264">
    <property type="entry name" value="YceI"/>
    <property type="match status" value="1"/>
</dbReference>
<dbReference type="RefSeq" id="WP_112748068.1">
    <property type="nucleotide sequence ID" value="NZ_QMFY01000009.1"/>
</dbReference>
<keyword evidence="1" id="KW-0732">Signal</keyword>
<feature type="chain" id="PRO_5016866497" evidence="1">
    <location>
        <begin position="19"/>
        <end position="204"/>
    </location>
</feature>
<accession>A0A364XYW7</accession>
<evidence type="ECO:0000259" key="2">
    <source>
        <dbReference type="SMART" id="SM00867"/>
    </source>
</evidence>
<dbReference type="PANTHER" id="PTHR34406">
    <property type="entry name" value="PROTEIN YCEI"/>
    <property type="match status" value="1"/>
</dbReference>
<dbReference type="Gene3D" id="2.40.128.110">
    <property type="entry name" value="Lipid/polyisoprenoid-binding, YceI-like"/>
    <property type="match status" value="1"/>
</dbReference>
<evidence type="ECO:0000313" key="3">
    <source>
        <dbReference type="EMBL" id="RAV99721.1"/>
    </source>
</evidence>
<dbReference type="Proteomes" id="UP000251889">
    <property type="component" value="Unassembled WGS sequence"/>
</dbReference>
<dbReference type="InterPro" id="IPR036761">
    <property type="entry name" value="TTHA0802/YceI-like_sf"/>
</dbReference>
<sequence length="204" mass="22458">MKLTIISLLLAWSASILPVESVYTIDVTKSKVNWTGYYLFSFGEHFGSIGIQDGSLKVVDQTLVSGKIVIDMKSIRTLDKGFEDKDGLGEHLKSADFFEVDKYPTAILEITSVKPIADAPADQPNVEVVGMLTLKGIKHEITIPTLLTITDEQLSAKAKFKIDRTKWNVKYNSGKYFDDIGDGAISDAIGVAFDVIAKTPIQKR</sequence>